<keyword evidence="3" id="KW-1185">Reference proteome</keyword>
<keyword evidence="1" id="KW-1133">Transmembrane helix</keyword>
<dbReference type="EMBL" id="VMHE01000030">
    <property type="protein sequence ID" value="TSJ60766.1"/>
    <property type="molecule type" value="Genomic_DNA"/>
</dbReference>
<feature type="transmembrane region" description="Helical" evidence="1">
    <location>
        <begin position="83"/>
        <end position="102"/>
    </location>
</feature>
<name>A0A556P8P5_9BACI</name>
<reference evidence="2 3" key="1">
    <citation type="submission" date="2019-07" db="EMBL/GenBank/DDBJ databases">
        <title>Allobacillus sp. nov. SKP isolated from shrimp paste of Euphausiacea.</title>
        <authorList>
            <person name="Kanchanasin P."/>
            <person name="Tanasupawat S."/>
            <person name="Shi W."/>
            <person name="Wu L."/>
            <person name="Ma J."/>
        </authorList>
    </citation>
    <scope>NUCLEOTIDE SEQUENCE [LARGE SCALE GENOMIC DNA]</scope>
    <source>
        <strain evidence="2 3">SKP4-8</strain>
    </source>
</reference>
<keyword evidence="1" id="KW-0812">Transmembrane</keyword>
<sequence length="110" mass="12469">MSKTIICNRCHGEILDQDELVTSTIVFEVVAFHDDCYTKDLKGAKTIVLDNKPLNGFSGNATFIIFVVAALLWVLFADESIKWVALLALLSMGLRLVSYFRYERHLKNND</sequence>
<dbReference type="RefSeq" id="WP_144089514.1">
    <property type="nucleotide sequence ID" value="NZ_VMHE01000030.1"/>
</dbReference>
<gene>
    <name evidence="2" type="ORF">FPQ13_11700</name>
</gene>
<feature type="transmembrane region" description="Helical" evidence="1">
    <location>
        <begin position="57"/>
        <end position="76"/>
    </location>
</feature>
<dbReference type="AlphaFoldDB" id="A0A556P8P5"/>
<evidence type="ECO:0000313" key="2">
    <source>
        <dbReference type="EMBL" id="TSJ60766.1"/>
    </source>
</evidence>
<protein>
    <submittedName>
        <fullName evidence="2">Uncharacterized protein</fullName>
    </submittedName>
</protein>
<accession>A0A556P8P5</accession>
<keyword evidence="1" id="KW-0472">Membrane</keyword>
<comment type="caution">
    <text evidence="2">The sequence shown here is derived from an EMBL/GenBank/DDBJ whole genome shotgun (WGS) entry which is preliminary data.</text>
</comment>
<evidence type="ECO:0000256" key="1">
    <source>
        <dbReference type="SAM" id="Phobius"/>
    </source>
</evidence>
<dbReference type="OrthoDB" id="2657646at2"/>
<organism evidence="2 3">
    <name type="scientific">Allobacillus salarius</name>
    <dbReference type="NCBI Taxonomy" id="1955272"/>
    <lineage>
        <taxon>Bacteria</taxon>
        <taxon>Bacillati</taxon>
        <taxon>Bacillota</taxon>
        <taxon>Bacilli</taxon>
        <taxon>Bacillales</taxon>
        <taxon>Bacillaceae</taxon>
        <taxon>Allobacillus</taxon>
    </lineage>
</organism>
<proteinExistence type="predicted"/>
<evidence type="ECO:0000313" key="3">
    <source>
        <dbReference type="Proteomes" id="UP000316425"/>
    </source>
</evidence>
<dbReference type="Proteomes" id="UP000316425">
    <property type="component" value="Unassembled WGS sequence"/>
</dbReference>